<comment type="caution">
    <text evidence="1">The sequence shown here is derived from an EMBL/GenBank/DDBJ whole genome shotgun (WGS) entry which is preliminary data.</text>
</comment>
<dbReference type="AlphaFoldDB" id="A0A7C4D9Q7"/>
<accession>A0A7C4D9Q7</accession>
<proteinExistence type="predicted"/>
<sequence length="239" mass="28747">MDNVVFTYYAMIVKNLRGIALIKTINEDVLNRLNWLRNRFKYRNIGIPPVYYKLESNYFDNKIFRKLYYPVDEVVYLKNILVERGFEETFIEPVIMASIYISPLMLLSSEYVDIVEKYSIGKINICRELGVKDWKLHFRISDYTILDFYDKMVSLSIDYINNIKDNDIRIKILNERRKIVERDYKRYWRILCNSKYVYQYYLDPLLLIEENLGFFIETLSYKHASALSVIPVINLTLIK</sequence>
<name>A0A7C4D9Q7_STAMA</name>
<dbReference type="EMBL" id="DTBJ01000018">
    <property type="protein sequence ID" value="HGM58458.1"/>
    <property type="molecule type" value="Genomic_DNA"/>
</dbReference>
<reference evidence="1" key="1">
    <citation type="journal article" date="2020" name="mSystems">
        <title>Genome- and Community-Level Interaction Insights into Carbon Utilization and Element Cycling Functions of Hydrothermarchaeota in Hydrothermal Sediment.</title>
        <authorList>
            <person name="Zhou Z."/>
            <person name="Liu Y."/>
            <person name="Xu W."/>
            <person name="Pan J."/>
            <person name="Luo Z.H."/>
            <person name="Li M."/>
        </authorList>
    </citation>
    <scope>NUCLEOTIDE SEQUENCE [LARGE SCALE GENOMIC DNA]</scope>
    <source>
        <strain evidence="1">SpSt-642</strain>
    </source>
</reference>
<organism evidence="1">
    <name type="scientific">Staphylothermus marinus</name>
    <dbReference type="NCBI Taxonomy" id="2280"/>
    <lineage>
        <taxon>Archaea</taxon>
        <taxon>Thermoproteota</taxon>
        <taxon>Thermoprotei</taxon>
        <taxon>Desulfurococcales</taxon>
        <taxon>Desulfurococcaceae</taxon>
        <taxon>Staphylothermus</taxon>
    </lineage>
</organism>
<protein>
    <submittedName>
        <fullName evidence="1">Uncharacterized protein</fullName>
    </submittedName>
</protein>
<gene>
    <name evidence="1" type="ORF">ENU14_02580</name>
</gene>
<evidence type="ECO:0000313" key="1">
    <source>
        <dbReference type="EMBL" id="HGM58458.1"/>
    </source>
</evidence>